<feature type="region of interest" description="Disordered" evidence="16">
    <location>
        <begin position="284"/>
        <end position="304"/>
    </location>
</feature>
<evidence type="ECO:0000256" key="3">
    <source>
        <dbReference type="ARBA" id="ARBA00004906"/>
    </source>
</evidence>
<keyword evidence="6 14" id="KW-0479">Metal-binding</keyword>
<evidence type="ECO:0000256" key="13">
    <source>
        <dbReference type="PROSITE-ProRule" id="PRU00175"/>
    </source>
</evidence>
<dbReference type="OrthoDB" id="654191at2759"/>
<dbReference type="GO" id="GO:0033503">
    <property type="term" value="C:HULC complex"/>
    <property type="evidence" value="ECO:0007669"/>
    <property type="project" value="TreeGrafter"/>
</dbReference>
<dbReference type="GO" id="GO:0008270">
    <property type="term" value="F:zinc ion binding"/>
    <property type="evidence" value="ECO:0007669"/>
    <property type="project" value="UniProtKB-KW"/>
</dbReference>
<keyword evidence="8 14" id="KW-0833">Ubl conjugation pathway</keyword>
<dbReference type="GO" id="GO:0061630">
    <property type="term" value="F:ubiquitin protein ligase activity"/>
    <property type="evidence" value="ECO:0007669"/>
    <property type="project" value="UniProtKB-EC"/>
</dbReference>
<keyword evidence="5 14" id="KW-0808">Transferase</keyword>
<evidence type="ECO:0000256" key="11">
    <source>
        <dbReference type="ARBA" id="ARBA00023054"/>
    </source>
</evidence>
<evidence type="ECO:0000256" key="15">
    <source>
        <dbReference type="SAM" id="Coils"/>
    </source>
</evidence>
<feature type="compositionally biased region" description="Low complexity" evidence="16">
    <location>
        <begin position="680"/>
        <end position="694"/>
    </location>
</feature>
<dbReference type="GO" id="GO:0005634">
    <property type="term" value="C:nucleus"/>
    <property type="evidence" value="ECO:0007669"/>
    <property type="project" value="UniProtKB-SubCell"/>
</dbReference>
<dbReference type="InterPro" id="IPR017907">
    <property type="entry name" value="Znf_RING_CS"/>
</dbReference>
<evidence type="ECO:0000256" key="16">
    <source>
        <dbReference type="SAM" id="MobiDB-lite"/>
    </source>
</evidence>
<accession>A0A9P6WQH4</accession>
<name>A0A9P6WQH4_9ASCO</name>
<evidence type="ECO:0000256" key="10">
    <source>
        <dbReference type="ARBA" id="ARBA00022853"/>
    </source>
</evidence>
<evidence type="ECO:0000256" key="14">
    <source>
        <dbReference type="RuleBase" id="RU365038"/>
    </source>
</evidence>
<sequence>MGEKRKNSSDNEDGLNSHRSWKKLDRKLDLIIKNDKSINSFDNNLSNKGCPLSQDDVIFFQKQAIYRMFHLQYNKNLLLLDNLNLIKNNYSKLLIYNSILIQWWFQILNNLKSLFNLNSSDSIINDDILLSLSNLDYKLNSKDDLISNLNLLRDGLIKLFNSILNNNTPNPNIDIDKILNLENKISSLSVINNKLTNEINLLKSLNSNLNSKIENLIRLNDRSNSKSLDRIKDDSLDIIENKKNIPINNTDNITSNETIIKSEKINDSKTNLKTALKNQSDSKLSSSSLLSSSSPSSSLTSPSSHSLLEISKSEIEELNLKILELSGKNEVLQSQLNEKIKINSDFEKKINELNSKLINLSNDDLIKYSLNYRNLIKENENLNKLINDLQISKKKLESQMFELESKFSINKNKIEEKLNNELLNNTNHISKLENDLNRIRSDRDSLNSKLNILSKEKGKNELIDNFNKIIPTLKKRIDELEELKNLNFEKLSNDENNKIIINELKQIEEAFKSIKEVSISKLISSSESEILINKLSIEKSKADEKYFQAMRIKDSLSSQNKILSSNLTKQMELIEILKNNEKELQIKLNIEEKLYENLQKIENLYKNDISKLQLKIKNLEKSSIEKLEIENDLRSQISKYQFELQQFDKKLILCQQDLNSQNKKNEHYKSIISSLKEGKSNNSTTTTNNNNINNKTEEDSEIQEALLSMTKCSLCGKNFKNVALKTCGHTFCKDCVDDRLSARMRKCPNCNQQFSRYDLLTIHL</sequence>
<reference evidence="18" key="1">
    <citation type="submission" date="2020-11" db="EMBL/GenBank/DDBJ databases">
        <title>Kefir isolates.</title>
        <authorList>
            <person name="Marcisauskas S."/>
            <person name="Kim Y."/>
            <person name="Blasche S."/>
        </authorList>
    </citation>
    <scope>NUCLEOTIDE SEQUENCE</scope>
    <source>
        <strain evidence="18">Olga-1</strain>
    </source>
</reference>
<dbReference type="InterPro" id="IPR001841">
    <property type="entry name" value="Znf_RING"/>
</dbReference>
<protein>
    <recommendedName>
        <fullName evidence="14">E3 ubiquitin protein ligase</fullName>
        <ecNumber evidence="14">2.3.2.27</ecNumber>
    </recommendedName>
</protein>
<dbReference type="GO" id="GO:0006325">
    <property type="term" value="P:chromatin organization"/>
    <property type="evidence" value="ECO:0007669"/>
    <property type="project" value="UniProtKB-KW"/>
</dbReference>
<feature type="coiled-coil region" evidence="15">
    <location>
        <begin position="567"/>
        <end position="622"/>
    </location>
</feature>
<evidence type="ECO:0000256" key="9">
    <source>
        <dbReference type="ARBA" id="ARBA00022833"/>
    </source>
</evidence>
<proteinExistence type="inferred from homology"/>
<keyword evidence="7 13" id="KW-0863">Zinc-finger</keyword>
<dbReference type="CDD" id="cd16499">
    <property type="entry name" value="RING-HC_Bre1-like"/>
    <property type="match status" value="1"/>
</dbReference>
<dbReference type="PROSITE" id="PS00518">
    <property type="entry name" value="ZF_RING_1"/>
    <property type="match status" value="1"/>
</dbReference>
<evidence type="ECO:0000256" key="5">
    <source>
        <dbReference type="ARBA" id="ARBA00022679"/>
    </source>
</evidence>
<keyword evidence="19" id="KW-1185">Reference proteome</keyword>
<dbReference type="SUPFAM" id="SSF57850">
    <property type="entry name" value="RING/U-box"/>
    <property type="match status" value="1"/>
</dbReference>
<comment type="caution">
    <text evidence="18">The sequence shown here is derived from an EMBL/GenBank/DDBJ whole genome shotgun (WGS) entry which is preliminary data.</text>
</comment>
<evidence type="ECO:0000256" key="1">
    <source>
        <dbReference type="ARBA" id="ARBA00000900"/>
    </source>
</evidence>
<evidence type="ECO:0000256" key="12">
    <source>
        <dbReference type="ARBA" id="ARBA00023242"/>
    </source>
</evidence>
<dbReference type="InterPro" id="IPR013083">
    <property type="entry name" value="Znf_RING/FYVE/PHD"/>
</dbReference>
<dbReference type="SMART" id="SM00184">
    <property type="entry name" value="RING"/>
    <property type="match status" value="1"/>
</dbReference>
<evidence type="ECO:0000256" key="7">
    <source>
        <dbReference type="ARBA" id="ARBA00022771"/>
    </source>
</evidence>
<dbReference type="Proteomes" id="UP000697127">
    <property type="component" value="Unassembled WGS sequence"/>
</dbReference>
<keyword evidence="9 14" id="KW-0862">Zinc</keyword>
<feature type="coiled-coil region" evidence="15">
    <location>
        <begin position="178"/>
        <end position="226"/>
    </location>
</feature>
<dbReference type="Pfam" id="PF08647">
    <property type="entry name" value="BRE1"/>
    <property type="match status" value="1"/>
</dbReference>
<dbReference type="AlphaFoldDB" id="A0A9P6WQH4"/>
<keyword evidence="11 14" id="KW-0175">Coiled coil</keyword>
<comment type="pathway">
    <text evidence="3 14">Protein modification; protein ubiquitination.</text>
</comment>
<dbReference type="InterPro" id="IPR013956">
    <property type="entry name" value="E3_ubiquit_lig_Bre1"/>
</dbReference>
<feature type="domain" description="RING-type" evidence="17">
    <location>
        <begin position="712"/>
        <end position="751"/>
    </location>
</feature>
<dbReference type="Gene3D" id="3.30.40.10">
    <property type="entry name" value="Zinc/RING finger domain, C3HC4 (zinc finger)"/>
    <property type="match status" value="1"/>
</dbReference>
<feature type="coiled-coil region" evidence="15">
    <location>
        <begin position="308"/>
        <end position="483"/>
    </location>
</feature>
<evidence type="ECO:0000256" key="4">
    <source>
        <dbReference type="ARBA" id="ARBA00005555"/>
    </source>
</evidence>
<dbReference type="EC" id="2.3.2.27" evidence="14"/>
<dbReference type="PANTHER" id="PTHR23163">
    <property type="entry name" value="RING FINGER PROTEIN-RELATED"/>
    <property type="match status" value="1"/>
</dbReference>
<comment type="similarity">
    <text evidence="4 14">Belongs to the BRE1 family.</text>
</comment>
<evidence type="ECO:0000256" key="8">
    <source>
        <dbReference type="ARBA" id="ARBA00022786"/>
    </source>
</evidence>
<dbReference type="GO" id="GO:0016567">
    <property type="term" value="P:protein ubiquitination"/>
    <property type="evidence" value="ECO:0007669"/>
    <property type="project" value="UniProtKB-UniRule"/>
</dbReference>
<gene>
    <name evidence="18" type="ORF">C6P40_004037</name>
</gene>
<evidence type="ECO:0000259" key="17">
    <source>
        <dbReference type="PROSITE" id="PS50089"/>
    </source>
</evidence>
<dbReference type="Pfam" id="PF13920">
    <property type="entry name" value="zf-C3HC4_3"/>
    <property type="match status" value="1"/>
</dbReference>
<keyword evidence="12 14" id="KW-0539">Nucleus</keyword>
<comment type="catalytic activity">
    <reaction evidence="1 14">
        <text>S-ubiquitinyl-[E2 ubiquitin-conjugating enzyme]-L-cysteine + [acceptor protein]-L-lysine = [E2 ubiquitin-conjugating enzyme]-L-cysteine + N(6)-ubiquitinyl-[acceptor protein]-L-lysine.</text>
        <dbReference type="EC" id="2.3.2.27"/>
    </reaction>
</comment>
<evidence type="ECO:0000313" key="19">
    <source>
        <dbReference type="Proteomes" id="UP000697127"/>
    </source>
</evidence>
<feature type="region of interest" description="Disordered" evidence="16">
    <location>
        <begin position="677"/>
        <end position="696"/>
    </location>
</feature>
<comment type="subcellular location">
    <subcellularLocation>
        <location evidence="2 14">Nucleus</location>
    </subcellularLocation>
</comment>
<dbReference type="EMBL" id="PUHW01000005">
    <property type="protein sequence ID" value="KAG0691225.1"/>
    <property type="molecule type" value="Genomic_DNA"/>
</dbReference>
<keyword evidence="10 14" id="KW-0156">Chromatin regulator</keyword>
<evidence type="ECO:0000313" key="18">
    <source>
        <dbReference type="EMBL" id="KAG0691225.1"/>
    </source>
</evidence>
<evidence type="ECO:0000256" key="6">
    <source>
        <dbReference type="ARBA" id="ARBA00022723"/>
    </source>
</evidence>
<dbReference type="PROSITE" id="PS50089">
    <property type="entry name" value="ZF_RING_2"/>
    <property type="match status" value="1"/>
</dbReference>
<organism evidence="18 19">
    <name type="scientific">Pichia californica</name>
    <dbReference type="NCBI Taxonomy" id="460514"/>
    <lineage>
        <taxon>Eukaryota</taxon>
        <taxon>Fungi</taxon>
        <taxon>Dikarya</taxon>
        <taxon>Ascomycota</taxon>
        <taxon>Saccharomycotina</taxon>
        <taxon>Pichiomycetes</taxon>
        <taxon>Pichiales</taxon>
        <taxon>Pichiaceae</taxon>
        <taxon>Pichia</taxon>
    </lineage>
</organism>
<evidence type="ECO:0000256" key="2">
    <source>
        <dbReference type="ARBA" id="ARBA00004123"/>
    </source>
</evidence>
<dbReference type="PANTHER" id="PTHR23163:SF0">
    <property type="entry name" value="E3 UBIQUITIN-PROTEIN LIGASE BRE1"/>
    <property type="match status" value="1"/>
</dbReference>